<keyword evidence="7" id="KW-0503">Monooxygenase</keyword>
<dbReference type="AlphaFoldDB" id="D8KAW8"/>
<dbReference type="GO" id="GO:0008681">
    <property type="term" value="F:2-octaprenyl-6-methoxyphenol hydroxylase activity"/>
    <property type="evidence" value="ECO:0007669"/>
    <property type="project" value="InterPro"/>
</dbReference>
<dbReference type="Proteomes" id="UP000000393">
    <property type="component" value="Chromosome"/>
</dbReference>
<dbReference type="InterPro" id="IPR051205">
    <property type="entry name" value="UbiH/COQ6_monooxygenase"/>
</dbReference>
<dbReference type="NCBIfam" id="NF004356">
    <property type="entry name" value="PRK05732.1"/>
    <property type="match status" value="1"/>
</dbReference>
<evidence type="ECO:0000256" key="4">
    <source>
        <dbReference type="ARBA" id="ARBA00022630"/>
    </source>
</evidence>
<dbReference type="InterPro" id="IPR002938">
    <property type="entry name" value="FAD-bd"/>
</dbReference>
<evidence type="ECO:0000256" key="6">
    <source>
        <dbReference type="ARBA" id="ARBA00023002"/>
    </source>
</evidence>
<dbReference type="HOGENOM" id="CLU_009665_8_1_6"/>
<dbReference type="InterPro" id="IPR010971">
    <property type="entry name" value="UbiH/COQ6"/>
</dbReference>
<evidence type="ECO:0000256" key="1">
    <source>
        <dbReference type="ARBA" id="ARBA00001974"/>
    </source>
</evidence>
<proteinExistence type="inferred from homology"/>
<dbReference type="Gene3D" id="3.50.50.60">
    <property type="entry name" value="FAD/NAD(P)-binding domain"/>
    <property type="match status" value="2"/>
</dbReference>
<dbReference type="NCBIfam" id="TIGR01988">
    <property type="entry name" value="Ubi-OHases"/>
    <property type="match status" value="1"/>
</dbReference>
<comment type="cofactor">
    <cofactor evidence="1">
        <name>FAD</name>
        <dbReference type="ChEBI" id="CHEBI:57692"/>
    </cofactor>
</comment>
<keyword evidence="4" id="KW-0285">Flavoprotein</keyword>
<sequence>MMATPPDYDLLIAGGGLIGSGLALALAHQPLRIGIIEAVPPTTHEQPSFDSRAIALAFGSRQIFEGIGCWSAIAPKTTPIRHIHISDRGHFGVTRLEAAQASLPALGYVVEARVLGQIIYQALKNFSQIELLSPAKVINVSGEGDQMRVQIISQDHIRTLSTRLLIAADGGSSLVRQLLQIPVQRKDYGQTAIIANVATEHPHECTAFERFTNTGPLALLPLGEKRSNLVWTVKNMQVPYLAAVDNKTFLAHLQQRFGQRLGQFTRIGKRHVYPLQLLRSQQQLAHRAILIGNAAHNLHPVAGQGFNLGLRDVAALAQTLADAHKADHDLGAPETLSTYVQWRQWDQRLIAKSTDILVRLFSNNYAGLGLARGLGLTALDLLPLLKRRLMRQATGLAGRQPRLARGLSLL</sequence>
<comment type="similarity">
    <text evidence="3">Belongs to the UbiH/COQ6 family.</text>
</comment>
<dbReference type="EMBL" id="CP002086">
    <property type="protein sequence ID" value="ADJ27502.1"/>
    <property type="molecule type" value="Genomic_DNA"/>
</dbReference>
<dbReference type="PANTHER" id="PTHR43876">
    <property type="entry name" value="UBIQUINONE BIOSYNTHESIS MONOOXYGENASE COQ6, MITOCHONDRIAL"/>
    <property type="match status" value="1"/>
</dbReference>
<reference evidence="9 10" key="1">
    <citation type="submission" date="2010-06" db="EMBL/GenBank/DDBJ databases">
        <title>Complete sequence of chromosome of Nitrosococcus watsoni C-113.</title>
        <authorList>
            <consortium name="US DOE Joint Genome Institute"/>
            <person name="Lucas S."/>
            <person name="Copeland A."/>
            <person name="Lapidus A."/>
            <person name="Cheng J.-F."/>
            <person name="Bruce D."/>
            <person name="Goodwin L."/>
            <person name="Pitluck S."/>
            <person name="Malfatti S.A."/>
            <person name="Chain P.S.G."/>
            <person name="Land M."/>
            <person name="Hauser L."/>
            <person name="Kyrpides N."/>
            <person name="Ivanova N."/>
            <person name="Cambell M.A."/>
            <person name="Heidelberg J.F."/>
            <person name="Klotz M.G."/>
            <person name="Woyke T."/>
        </authorList>
    </citation>
    <scope>NUCLEOTIDE SEQUENCE [LARGE SCALE GENOMIC DNA]</scope>
    <source>
        <strain evidence="9 10">C-113</strain>
    </source>
</reference>
<name>D8KAW8_NITWC</name>
<keyword evidence="5" id="KW-0274">FAD</keyword>
<dbReference type="Pfam" id="PF01494">
    <property type="entry name" value="FAD_binding_3"/>
    <property type="match status" value="1"/>
</dbReference>
<evidence type="ECO:0000256" key="3">
    <source>
        <dbReference type="ARBA" id="ARBA00005349"/>
    </source>
</evidence>
<evidence type="ECO:0000256" key="5">
    <source>
        <dbReference type="ARBA" id="ARBA00022827"/>
    </source>
</evidence>
<dbReference type="eggNOG" id="COG0654">
    <property type="taxonomic scope" value="Bacteria"/>
</dbReference>
<dbReference type="GO" id="GO:0071949">
    <property type="term" value="F:FAD binding"/>
    <property type="evidence" value="ECO:0007669"/>
    <property type="project" value="InterPro"/>
</dbReference>
<keyword evidence="10" id="KW-1185">Reference proteome</keyword>
<protein>
    <submittedName>
        <fullName evidence="9">2-polyprenyl-6-methoxyphenol 4-hydroxylase</fullName>
    </submittedName>
</protein>
<evidence type="ECO:0000256" key="7">
    <source>
        <dbReference type="ARBA" id="ARBA00023033"/>
    </source>
</evidence>
<dbReference type="InterPro" id="IPR018168">
    <property type="entry name" value="Ubi_Hdrlase_CS"/>
</dbReference>
<keyword evidence="6" id="KW-0560">Oxidoreductase</keyword>
<dbReference type="PRINTS" id="PR00420">
    <property type="entry name" value="RNGMNOXGNASE"/>
</dbReference>
<comment type="pathway">
    <text evidence="2">Cofactor biosynthesis; ubiquinone biosynthesis.</text>
</comment>
<gene>
    <name evidence="9" type="ordered locus">Nwat_0539</name>
</gene>
<dbReference type="KEGG" id="nwa:Nwat_0539"/>
<dbReference type="SUPFAM" id="SSF51905">
    <property type="entry name" value="FAD/NAD(P)-binding domain"/>
    <property type="match status" value="1"/>
</dbReference>
<dbReference type="PROSITE" id="PS01304">
    <property type="entry name" value="UBIH"/>
    <property type="match status" value="1"/>
</dbReference>
<evidence type="ECO:0000256" key="2">
    <source>
        <dbReference type="ARBA" id="ARBA00004749"/>
    </source>
</evidence>
<feature type="domain" description="FAD-binding" evidence="8">
    <location>
        <begin position="8"/>
        <end position="342"/>
    </location>
</feature>
<dbReference type="STRING" id="105559.Nwat_0539"/>
<evidence type="ECO:0000313" key="9">
    <source>
        <dbReference type="EMBL" id="ADJ27502.1"/>
    </source>
</evidence>
<evidence type="ECO:0000259" key="8">
    <source>
        <dbReference type="Pfam" id="PF01494"/>
    </source>
</evidence>
<dbReference type="PANTHER" id="PTHR43876:SF8">
    <property type="entry name" value="2-OCTAPRENYL-6-METHOXYPHENOL HYDROXYLASE"/>
    <property type="match status" value="1"/>
</dbReference>
<dbReference type="InterPro" id="IPR011295">
    <property type="entry name" value="UbiH"/>
</dbReference>
<dbReference type="UniPathway" id="UPA00232"/>
<dbReference type="InterPro" id="IPR036188">
    <property type="entry name" value="FAD/NAD-bd_sf"/>
</dbReference>
<dbReference type="GO" id="GO:0006744">
    <property type="term" value="P:ubiquinone biosynthetic process"/>
    <property type="evidence" value="ECO:0007669"/>
    <property type="project" value="UniProtKB-UniPathway"/>
</dbReference>
<evidence type="ECO:0000313" key="10">
    <source>
        <dbReference type="Proteomes" id="UP000000393"/>
    </source>
</evidence>
<accession>D8KAW8</accession>
<organism evidence="9 10">
    <name type="scientific">Nitrosococcus watsoni (strain C-113)</name>
    <dbReference type="NCBI Taxonomy" id="105559"/>
    <lineage>
        <taxon>Bacteria</taxon>
        <taxon>Pseudomonadati</taxon>
        <taxon>Pseudomonadota</taxon>
        <taxon>Gammaproteobacteria</taxon>
        <taxon>Chromatiales</taxon>
        <taxon>Chromatiaceae</taxon>
        <taxon>Nitrosococcus</taxon>
    </lineage>
</organism>
<dbReference type="NCBIfam" id="TIGR01984">
    <property type="entry name" value="UbiH"/>
    <property type="match status" value="1"/>
</dbReference>